<name>A0ABT5V954_9BACI</name>
<evidence type="ECO:0000259" key="6">
    <source>
        <dbReference type="PROSITE" id="PS50983"/>
    </source>
</evidence>
<keyword evidence="8" id="KW-1185">Reference proteome</keyword>
<evidence type="ECO:0000256" key="4">
    <source>
        <dbReference type="SAM" id="MobiDB-lite"/>
    </source>
</evidence>
<accession>A0ABT5V954</accession>
<dbReference type="InterPro" id="IPR050902">
    <property type="entry name" value="ABC_Transporter_SBP"/>
</dbReference>
<keyword evidence="3" id="KW-0175">Coiled coil</keyword>
<feature type="chain" id="PRO_5047020012" evidence="5">
    <location>
        <begin position="21"/>
        <end position="330"/>
    </location>
</feature>
<keyword evidence="2 5" id="KW-0732">Signal</keyword>
<sequence length="330" mass="36424">MKKWYMWLVTSLLIVGLLTACGTDNQEEPQTEEVPTEETEEQTTGSGEAAAFPITITDATGSEIVIEEEPQTLISLVPSNTEIVYALEAFDRVVAVTDNDDFPEEVKDIDTIGGMEFNVEKIIAANPDLVLANEMNNAEGLDQIRNAGVQVLVVNNASSFAQLYDSIEMVGNAVGKLEEANNVITSMQDRINEIQTKASEIEEADQATVWVEIWPAPDMYTTGKGTFMHEMLEMINATNAAGDQEGWPMFTEEDAVVLNPDVIITTYGHVEGMENAVEDVLARTAWTEVEAVKNERVYNIEANIVERPGPRLIEGVEKLAKLIYPDVFEN</sequence>
<dbReference type="InterPro" id="IPR002491">
    <property type="entry name" value="ABC_transptr_periplasmic_BD"/>
</dbReference>
<dbReference type="RefSeq" id="WP_275116624.1">
    <property type="nucleotide sequence ID" value="NZ_JAOTPO010000001.1"/>
</dbReference>
<evidence type="ECO:0000256" key="3">
    <source>
        <dbReference type="SAM" id="Coils"/>
    </source>
</evidence>
<feature type="domain" description="Fe/B12 periplasmic-binding" evidence="6">
    <location>
        <begin position="72"/>
        <end position="327"/>
    </location>
</feature>
<feature type="compositionally biased region" description="Acidic residues" evidence="4">
    <location>
        <begin position="25"/>
        <end position="41"/>
    </location>
</feature>
<dbReference type="SUPFAM" id="SSF53807">
    <property type="entry name" value="Helical backbone' metal receptor"/>
    <property type="match status" value="1"/>
</dbReference>
<evidence type="ECO:0000313" key="7">
    <source>
        <dbReference type="EMBL" id="MDE5411998.1"/>
    </source>
</evidence>
<dbReference type="PROSITE" id="PS51257">
    <property type="entry name" value="PROKAR_LIPOPROTEIN"/>
    <property type="match status" value="1"/>
</dbReference>
<dbReference type="Pfam" id="PF01497">
    <property type="entry name" value="Peripla_BP_2"/>
    <property type="match status" value="1"/>
</dbReference>
<evidence type="ECO:0000313" key="8">
    <source>
        <dbReference type="Proteomes" id="UP001148125"/>
    </source>
</evidence>
<dbReference type="EMBL" id="JAOTPO010000001">
    <property type="protein sequence ID" value="MDE5411998.1"/>
    <property type="molecule type" value="Genomic_DNA"/>
</dbReference>
<dbReference type="Gene3D" id="3.40.50.1980">
    <property type="entry name" value="Nitrogenase molybdenum iron protein domain"/>
    <property type="match status" value="2"/>
</dbReference>
<proteinExistence type="inferred from homology"/>
<dbReference type="PANTHER" id="PTHR30535">
    <property type="entry name" value="VITAMIN B12-BINDING PROTEIN"/>
    <property type="match status" value="1"/>
</dbReference>
<gene>
    <name evidence="7" type="ORF">N7Z68_01195</name>
</gene>
<dbReference type="NCBIfam" id="NF038402">
    <property type="entry name" value="TroA_like"/>
    <property type="match status" value="1"/>
</dbReference>
<dbReference type="CDD" id="cd01143">
    <property type="entry name" value="YvrC"/>
    <property type="match status" value="1"/>
</dbReference>
<feature type="coiled-coil region" evidence="3">
    <location>
        <begin position="177"/>
        <end position="204"/>
    </location>
</feature>
<dbReference type="PROSITE" id="PS50983">
    <property type="entry name" value="FE_B12_PBP"/>
    <property type="match status" value="1"/>
</dbReference>
<evidence type="ECO:0000256" key="1">
    <source>
        <dbReference type="ARBA" id="ARBA00008814"/>
    </source>
</evidence>
<comment type="caution">
    <text evidence="7">The sequence shown here is derived from an EMBL/GenBank/DDBJ whole genome shotgun (WGS) entry which is preliminary data.</text>
</comment>
<reference evidence="7" key="1">
    <citation type="submission" date="2024-05" db="EMBL/GenBank/DDBJ databases">
        <title>Alkalihalobacillus sp. strain MEB203 novel alkaliphilic bacterium from Lonar Lake, India.</title>
        <authorList>
            <person name="Joshi A."/>
            <person name="Thite S."/>
            <person name="Mengade P."/>
        </authorList>
    </citation>
    <scope>NUCLEOTIDE SEQUENCE</scope>
    <source>
        <strain evidence="7">MEB 203</strain>
    </source>
</reference>
<comment type="similarity">
    <text evidence="1">Belongs to the bacterial solute-binding protein 8 family.</text>
</comment>
<dbReference type="InterPro" id="IPR054828">
    <property type="entry name" value="Vit_B12_bind_prot"/>
</dbReference>
<organism evidence="7 8">
    <name type="scientific">Alkalihalobacterium chitinilyticum</name>
    <dbReference type="NCBI Taxonomy" id="2980103"/>
    <lineage>
        <taxon>Bacteria</taxon>
        <taxon>Bacillati</taxon>
        <taxon>Bacillota</taxon>
        <taxon>Bacilli</taxon>
        <taxon>Bacillales</taxon>
        <taxon>Bacillaceae</taxon>
        <taxon>Alkalihalobacterium</taxon>
    </lineage>
</organism>
<dbReference type="PANTHER" id="PTHR30535:SF34">
    <property type="entry name" value="MOLYBDATE-BINDING PROTEIN MOLA"/>
    <property type="match status" value="1"/>
</dbReference>
<evidence type="ECO:0000256" key="2">
    <source>
        <dbReference type="ARBA" id="ARBA00022729"/>
    </source>
</evidence>
<protein>
    <submittedName>
        <fullName evidence="7">ABC transporter substrate-binding protein</fullName>
    </submittedName>
</protein>
<evidence type="ECO:0000256" key="5">
    <source>
        <dbReference type="SAM" id="SignalP"/>
    </source>
</evidence>
<feature type="region of interest" description="Disordered" evidence="4">
    <location>
        <begin position="25"/>
        <end position="48"/>
    </location>
</feature>
<feature type="signal peptide" evidence="5">
    <location>
        <begin position="1"/>
        <end position="20"/>
    </location>
</feature>
<dbReference type="Proteomes" id="UP001148125">
    <property type="component" value="Unassembled WGS sequence"/>
</dbReference>